<dbReference type="EC" id="2.3.2.27" evidence="3"/>
<dbReference type="GO" id="GO:0061630">
    <property type="term" value="F:ubiquitin protein ligase activity"/>
    <property type="evidence" value="ECO:0007669"/>
    <property type="project" value="UniProtKB-EC"/>
</dbReference>
<dbReference type="CDD" id="cd16664">
    <property type="entry name" value="RING-Ubox_PUB"/>
    <property type="match status" value="1"/>
</dbReference>
<protein>
    <recommendedName>
        <fullName evidence="3">RING-type E3 ubiquitin transferase</fullName>
        <ecNumber evidence="3">2.3.2.27</ecNumber>
    </recommendedName>
</protein>
<dbReference type="PANTHER" id="PTHR45958:SF8">
    <property type="entry name" value="U-BOX DOMAIN-CONTAINING PROTEIN 44-LIKE"/>
    <property type="match status" value="1"/>
</dbReference>
<name>A0A5B6Z4Q5_DAVIN</name>
<reference evidence="8" key="1">
    <citation type="submission" date="2019-08" db="EMBL/GenBank/DDBJ databases">
        <title>Reference gene set and small RNA set construction with multiple tissues from Davidia involucrata Baill.</title>
        <authorList>
            <person name="Yang H."/>
            <person name="Zhou C."/>
            <person name="Li G."/>
            <person name="Wang J."/>
            <person name="Gao P."/>
            <person name="Wang M."/>
            <person name="Wang R."/>
            <person name="Zhao Y."/>
        </authorList>
    </citation>
    <scope>NUCLEOTIDE SEQUENCE</scope>
    <source>
        <tissue evidence="8">Mixed with DoveR01_LX</tissue>
    </source>
</reference>
<evidence type="ECO:0000259" key="7">
    <source>
        <dbReference type="PROSITE" id="PS51698"/>
    </source>
</evidence>
<dbReference type="InterPro" id="IPR011989">
    <property type="entry name" value="ARM-like"/>
</dbReference>
<dbReference type="SMART" id="SM00504">
    <property type="entry name" value="Ubox"/>
    <property type="match status" value="1"/>
</dbReference>
<dbReference type="Pfam" id="PF00514">
    <property type="entry name" value="Arm"/>
    <property type="match status" value="1"/>
</dbReference>
<dbReference type="InterPro" id="IPR000225">
    <property type="entry name" value="Armadillo"/>
</dbReference>
<keyword evidence="5" id="KW-0677">Repeat</keyword>
<sequence>MAKDVIISASVVLASEILSETVLAIFETVHSAKEVLIQKENFKKFSTYLESIAFVLRGLAKFDINNSESLKNAVEILNREIKVAKQLALECSSRNKVYLLLSCRRIVKKLNGSTREISRGLGLIPLASLDVSSVINDEISKLCKNMLDTEYRTAIAEEEILEKIESGIQERNVDRSYANNLLIRIAETLGISIEQSILRKEFEEFKNEMENVELRKDMGEALQMEQIIALLEKADVTTTPEEKEMKYFNKRNSLGRQPLEPLQSFYCPITGDVMVDPVETSSGNTFERSAIEKWLADGNNLCPLTMTPLNTSVLRPNRTLRQSIEEWKDRNTMIAIASLRRKIQSNDEQEVLHSLGKLQDLCIERQLHRDWVIMEDYLPTLIGLLGAKNCEIRKHALVILCILATDSDDNKERIAKVDSAIEFIVRSLARKIEESKLALQLLLELSRSNNVRNFIGSVQGCILLLVTMSSSDDTQAAEDAQELLENLSILDQNVIQMAGANYFGPLLHLLSSGPESVKMVMAKTLSEVELTDHNKLSLFKDGALRPLLQLLSHGDIEMKKVAVKALQNLSSVPQNGLQMIREGAPGPLFELLYRHSLSLPSLREQVAAIIMHLAISTTEQESDQTQISLLESEDDIFKLFSLISLTGPDVQRCILQTFHAMCESPSGLDIRTTLRQLSAVQVLVQLCEFDNHTVRANALKLFCCLTVDGDDSTFLEHVGQRCIETLVKIIKTSNNVEEIVAAMGIISNLPQDARMTQWLLDAGALEVVFACLSSGDSNASYKRDITENAAGALCRFTVPTNQEWQKKVAEAGVIPVLVQLLVSGTSVTKQKVAISLKQFSESSIGLSRPVKKRGVLGCCLASPETGCPVHLGICTLESSFCLLEANAVRPLVGVLGEPDMGACEASLDALLTLIDGEQLQSGSKVLAEANAIAPIIKLLSSSCARLQEKSLKALERIFRLVEFKIEYGKSAQMPLVDITQRGSSGMKSLAAKILAHLNVLHEQSSYF</sequence>
<dbReference type="Gene3D" id="1.25.10.10">
    <property type="entry name" value="Leucine-rich Repeat Variant"/>
    <property type="match status" value="3"/>
</dbReference>
<dbReference type="Pfam" id="PF04564">
    <property type="entry name" value="U-box"/>
    <property type="match status" value="1"/>
</dbReference>
<dbReference type="Gene3D" id="3.30.40.10">
    <property type="entry name" value="Zinc/RING finger domain, C3HC4 (zinc finger)"/>
    <property type="match status" value="1"/>
</dbReference>
<dbReference type="PANTHER" id="PTHR45958">
    <property type="entry name" value="RING-TYPE E3 UBIQUITIN TRANSFERASE"/>
    <property type="match status" value="1"/>
</dbReference>
<evidence type="ECO:0000256" key="3">
    <source>
        <dbReference type="ARBA" id="ARBA00012483"/>
    </source>
</evidence>
<dbReference type="InterPro" id="IPR013083">
    <property type="entry name" value="Znf_RING/FYVE/PHD"/>
</dbReference>
<feature type="domain" description="U-box" evidence="7">
    <location>
        <begin position="260"/>
        <end position="334"/>
    </location>
</feature>
<organism evidence="8">
    <name type="scientific">Davidia involucrata</name>
    <name type="common">Dove tree</name>
    <dbReference type="NCBI Taxonomy" id="16924"/>
    <lineage>
        <taxon>Eukaryota</taxon>
        <taxon>Viridiplantae</taxon>
        <taxon>Streptophyta</taxon>
        <taxon>Embryophyta</taxon>
        <taxon>Tracheophyta</taxon>
        <taxon>Spermatophyta</taxon>
        <taxon>Magnoliopsida</taxon>
        <taxon>eudicotyledons</taxon>
        <taxon>Gunneridae</taxon>
        <taxon>Pentapetalae</taxon>
        <taxon>asterids</taxon>
        <taxon>Cornales</taxon>
        <taxon>Nyssaceae</taxon>
        <taxon>Davidia</taxon>
    </lineage>
</organism>
<evidence type="ECO:0000256" key="5">
    <source>
        <dbReference type="ARBA" id="ARBA00022737"/>
    </source>
</evidence>
<dbReference type="PROSITE" id="PS50176">
    <property type="entry name" value="ARM_REPEAT"/>
    <property type="match status" value="1"/>
</dbReference>
<dbReference type="SUPFAM" id="SSF48371">
    <property type="entry name" value="ARM repeat"/>
    <property type="match status" value="3"/>
</dbReference>
<dbReference type="InterPro" id="IPR052608">
    <property type="entry name" value="U-box_domain_protein"/>
</dbReference>
<evidence type="ECO:0000256" key="2">
    <source>
        <dbReference type="ARBA" id="ARBA00004906"/>
    </source>
</evidence>
<dbReference type="InterPro" id="IPR016024">
    <property type="entry name" value="ARM-type_fold"/>
</dbReference>
<feature type="repeat" description="ARM" evidence="6">
    <location>
        <begin position="542"/>
        <end position="584"/>
    </location>
</feature>
<dbReference type="InterPro" id="IPR045210">
    <property type="entry name" value="RING-Ubox_PUB"/>
</dbReference>
<evidence type="ECO:0000256" key="6">
    <source>
        <dbReference type="PROSITE-ProRule" id="PRU00259"/>
    </source>
</evidence>
<dbReference type="UniPathway" id="UPA00143"/>
<accession>A0A5B6Z4Q5</accession>
<dbReference type="PROSITE" id="PS51698">
    <property type="entry name" value="U_BOX"/>
    <property type="match status" value="1"/>
</dbReference>
<dbReference type="GO" id="GO:0016567">
    <property type="term" value="P:protein ubiquitination"/>
    <property type="evidence" value="ECO:0007669"/>
    <property type="project" value="UniProtKB-UniPathway"/>
</dbReference>
<dbReference type="SMART" id="SM00185">
    <property type="entry name" value="ARM"/>
    <property type="match status" value="7"/>
</dbReference>
<evidence type="ECO:0000256" key="1">
    <source>
        <dbReference type="ARBA" id="ARBA00000900"/>
    </source>
</evidence>
<keyword evidence="4" id="KW-0808">Transferase</keyword>
<dbReference type="SUPFAM" id="SSF57850">
    <property type="entry name" value="RING/U-box"/>
    <property type="match status" value="1"/>
</dbReference>
<proteinExistence type="predicted"/>
<evidence type="ECO:0000256" key="4">
    <source>
        <dbReference type="ARBA" id="ARBA00022679"/>
    </source>
</evidence>
<dbReference type="AlphaFoldDB" id="A0A5B6Z4Q5"/>
<gene>
    <name evidence="8" type="ORF">Din_008621</name>
</gene>
<evidence type="ECO:0000313" key="8">
    <source>
        <dbReference type="EMBL" id="MPA39180.1"/>
    </source>
</evidence>
<comment type="catalytic activity">
    <reaction evidence="1">
        <text>S-ubiquitinyl-[E2 ubiquitin-conjugating enzyme]-L-cysteine + [acceptor protein]-L-lysine = [E2 ubiquitin-conjugating enzyme]-L-cysteine + N(6)-ubiquitinyl-[acceptor protein]-L-lysine.</text>
        <dbReference type="EC" id="2.3.2.27"/>
    </reaction>
</comment>
<dbReference type="EMBL" id="GHES01008621">
    <property type="protein sequence ID" value="MPA39180.1"/>
    <property type="molecule type" value="Transcribed_RNA"/>
</dbReference>
<comment type="pathway">
    <text evidence="2">Protein modification; protein ubiquitination.</text>
</comment>
<dbReference type="InterPro" id="IPR003613">
    <property type="entry name" value="Ubox_domain"/>
</dbReference>